<dbReference type="InterPro" id="IPR011495">
    <property type="entry name" value="Sig_transdc_His_kin_sub2_dim/P"/>
</dbReference>
<dbReference type="GO" id="GO:0005524">
    <property type="term" value="F:ATP binding"/>
    <property type="evidence" value="ECO:0007669"/>
    <property type="project" value="UniProtKB-KW"/>
</dbReference>
<evidence type="ECO:0000259" key="10">
    <source>
        <dbReference type="Pfam" id="PF07568"/>
    </source>
</evidence>
<keyword evidence="9" id="KW-0812">Transmembrane</keyword>
<dbReference type="PANTHER" id="PTHR41523:SF8">
    <property type="entry name" value="ETHYLENE RESPONSE SENSOR PROTEIN"/>
    <property type="match status" value="1"/>
</dbReference>
<keyword evidence="7" id="KW-0067">ATP-binding</keyword>
<keyword evidence="9" id="KW-1133">Transmembrane helix</keyword>
<feature type="transmembrane region" description="Helical" evidence="9">
    <location>
        <begin position="31"/>
        <end position="53"/>
    </location>
</feature>
<feature type="transmembrane region" description="Helical" evidence="9">
    <location>
        <begin position="114"/>
        <end position="134"/>
    </location>
</feature>
<dbReference type="EMBL" id="JAALLT010000001">
    <property type="protein sequence ID" value="NGP75419.1"/>
    <property type="molecule type" value="Genomic_DNA"/>
</dbReference>
<evidence type="ECO:0000256" key="6">
    <source>
        <dbReference type="ARBA" id="ARBA00022777"/>
    </source>
</evidence>
<evidence type="ECO:0000256" key="9">
    <source>
        <dbReference type="SAM" id="Phobius"/>
    </source>
</evidence>
<feature type="transmembrane region" description="Helical" evidence="9">
    <location>
        <begin position="146"/>
        <end position="165"/>
    </location>
</feature>
<dbReference type="PANTHER" id="PTHR41523">
    <property type="entry name" value="TWO-COMPONENT SYSTEM SENSOR PROTEIN"/>
    <property type="match status" value="1"/>
</dbReference>
<dbReference type="Gene3D" id="3.30.565.10">
    <property type="entry name" value="Histidine kinase-like ATPase, C-terminal domain"/>
    <property type="match status" value="1"/>
</dbReference>
<feature type="transmembrane region" description="Helical" evidence="9">
    <location>
        <begin position="92"/>
        <end position="108"/>
    </location>
</feature>
<evidence type="ECO:0000256" key="4">
    <source>
        <dbReference type="ARBA" id="ARBA00022679"/>
    </source>
</evidence>
<evidence type="ECO:0000313" key="12">
    <source>
        <dbReference type="Proteomes" id="UP000473278"/>
    </source>
</evidence>
<keyword evidence="6" id="KW-0418">Kinase</keyword>
<dbReference type="AlphaFoldDB" id="A0A6M1SK67"/>
<dbReference type="GO" id="GO:0004673">
    <property type="term" value="F:protein histidine kinase activity"/>
    <property type="evidence" value="ECO:0007669"/>
    <property type="project" value="UniProtKB-EC"/>
</dbReference>
<comment type="caution">
    <text evidence="11">The sequence shown here is derived from an EMBL/GenBank/DDBJ whole genome shotgun (WGS) entry which is preliminary data.</text>
</comment>
<feature type="transmembrane region" description="Helical" evidence="9">
    <location>
        <begin position="226"/>
        <end position="247"/>
    </location>
</feature>
<dbReference type="EC" id="2.7.13.3" evidence="2"/>
<sequence length="534" mass="60908">MSESNESSRRWIPLALDFILSKYTLANRRTILVLSLWIGVITLSIMSTVWIAPSEFMLIESGSDATSLFFLFYPPLILGTLMLFWLGFEWGFIPLFLSAFIITFSMGMTYYWGLLFGVAFILGLGIYGITYYCVSFDPALRDLKSFVFYVMISFFAAMASSLGSFVWSDFFNLETYKTTLLWKGWWTGMFLQSMLITAPILYLFTPVIYRLRDKYFTDIPNPKVSLNWIYSAIASVAVVLLLFIGGAKMLGTEALNAQLATLQPSFGNGLLQTNESLQIISWISIGLVVSLGIGGIYLVGSWNQQLQSQVDEKTKQLRRNEELLRDALSERDLFLDTIHDRMRDNLTKILALLELQLKNDVDKSISEILKDSYSRISCLALIHETMDQSQSFRNLDVRKYAVKLSNRLQKRFQDENRQIDVMLNIDHVIVDIDKAVPLAMIMNELMVNAFIHGFRDRTTGVIIIDFDKKEDGVLLRVRNNGAALPDSFDMMIQKSLGIKLVKTLVRQLQGEFDIVDREKPAFSIMIPDNMLVEA</sequence>
<accession>A0A6M1SK67</accession>
<dbReference type="Proteomes" id="UP000473278">
    <property type="component" value="Unassembled WGS sequence"/>
</dbReference>
<proteinExistence type="predicted"/>
<evidence type="ECO:0000256" key="1">
    <source>
        <dbReference type="ARBA" id="ARBA00000085"/>
    </source>
</evidence>
<dbReference type="InterPro" id="IPR036890">
    <property type="entry name" value="HATPase_C_sf"/>
</dbReference>
<evidence type="ECO:0000256" key="8">
    <source>
        <dbReference type="SAM" id="Coils"/>
    </source>
</evidence>
<dbReference type="SUPFAM" id="SSF55874">
    <property type="entry name" value="ATPase domain of HSP90 chaperone/DNA topoisomerase II/histidine kinase"/>
    <property type="match status" value="1"/>
</dbReference>
<dbReference type="RefSeq" id="WP_165138709.1">
    <property type="nucleotide sequence ID" value="NZ_JAALLT010000001.1"/>
</dbReference>
<keyword evidence="4" id="KW-0808">Transferase</keyword>
<evidence type="ECO:0000256" key="5">
    <source>
        <dbReference type="ARBA" id="ARBA00022741"/>
    </source>
</evidence>
<keyword evidence="5" id="KW-0547">Nucleotide-binding</keyword>
<protein>
    <recommendedName>
        <fullName evidence="2">histidine kinase</fullName>
        <ecNumber evidence="2">2.7.13.3</ecNumber>
    </recommendedName>
</protein>
<gene>
    <name evidence="11" type="ORF">G3570_02155</name>
</gene>
<keyword evidence="8" id="KW-0175">Coiled coil</keyword>
<evidence type="ECO:0000313" key="11">
    <source>
        <dbReference type="EMBL" id="NGP75419.1"/>
    </source>
</evidence>
<comment type="catalytic activity">
    <reaction evidence="1">
        <text>ATP + protein L-histidine = ADP + protein N-phospho-L-histidine.</text>
        <dbReference type="EC" id="2.7.13.3"/>
    </reaction>
</comment>
<feature type="domain" description="Signal transduction histidine kinase subgroup 2 dimerisation and phosphoacceptor" evidence="10">
    <location>
        <begin position="338"/>
        <end position="410"/>
    </location>
</feature>
<reference evidence="11 12" key="1">
    <citation type="submission" date="2020-02" db="EMBL/GenBank/DDBJ databases">
        <title>Balneolaceae bacterium YR4-1, complete genome.</title>
        <authorList>
            <person name="Li Y."/>
            <person name="Wu S."/>
        </authorList>
    </citation>
    <scope>NUCLEOTIDE SEQUENCE [LARGE SCALE GENOMIC DNA]</scope>
    <source>
        <strain evidence="11 12">YR4-1</strain>
    </source>
</reference>
<evidence type="ECO:0000256" key="7">
    <source>
        <dbReference type="ARBA" id="ARBA00022840"/>
    </source>
</evidence>
<feature type="transmembrane region" description="Helical" evidence="9">
    <location>
        <begin position="65"/>
        <end position="85"/>
    </location>
</feature>
<evidence type="ECO:0000256" key="3">
    <source>
        <dbReference type="ARBA" id="ARBA00022553"/>
    </source>
</evidence>
<keyword evidence="9" id="KW-0472">Membrane</keyword>
<dbReference type="Pfam" id="PF07568">
    <property type="entry name" value="HisKA_2"/>
    <property type="match status" value="1"/>
</dbReference>
<keyword evidence="12" id="KW-1185">Reference proteome</keyword>
<evidence type="ECO:0000256" key="2">
    <source>
        <dbReference type="ARBA" id="ARBA00012438"/>
    </source>
</evidence>
<name>A0A6M1SK67_9BACT</name>
<feature type="coiled-coil region" evidence="8">
    <location>
        <begin position="303"/>
        <end position="330"/>
    </location>
</feature>
<organism evidence="11 12">
    <name type="scientific">Halalkalibaculum roseum</name>
    <dbReference type="NCBI Taxonomy" id="2709311"/>
    <lineage>
        <taxon>Bacteria</taxon>
        <taxon>Pseudomonadati</taxon>
        <taxon>Balneolota</taxon>
        <taxon>Balneolia</taxon>
        <taxon>Balneolales</taxon>
        <taxon>Balneolaceae</taxon>
        <taxon>Halalkalibaculum</taxon>
    </lineage>
</organism>
<feature type="transmembrane region" description="Helical" evidence="9">
    <location>
        <begin position="279"/>
        <end position="299"/>
    </location>
</feature>
<feature type="transmembrane region" description="Helical" evidence="9">
    <location>
        <begin position="185"/>
        <end position="205"/>
    </location>
</feature>
<keyword evidence="3" id="KW-0597">Phosphoprotein</keyword>